<dbReference type="InterPro" id="IPR058792">
    <property type="entry name" value="Beta-barrel_RND_2"/>
</dbReference>
<dbReference type="Pfam" id="PF25954">
    <property type="entry name" value="Beta-barrel_RND_2"/>
    <property type="match status" value="1"/>
</dbReference>
<feature type="domain" description="CusB-like beta-barrel" evidence="4">
    <location>
        <begin position="254"/>
        <end position="311"/>
    </location>
</feature>
<evidence type="ECO:0000256" key="1">
    <source>
        <dbReference type="ARBA" id="ARBA00004196"/>
    </source>
</evidence>
<dbReference type="Proteomes" id="UP000283523">
    <property type="component" value="Unassembled WGS sequence"/>
</dbReference>
<proteinExistence type="predicted"/>
<keyword evidence="2 3" id="KW-0175">Coiled coil</keyword>
<comment type="subcellular location">
    <subcellularLocation>
        <location evidence="1">Cell envelope</location>
    </subcellularLocation>
</comment>
<evidence type="ECO:0000256" key="3">
    <source>
        <dbReference type="SAM" id="Coils"/>
    </source>
</evidence>
<feature type="coiled-coil region" evidence="3">
    <location>
        <begin position="129"/>
        <end position="198"/>
    </location>
</feature>
<dbReference type="AlphaFoldDB" id="A0A418M6L5"/>
<keyword evidence="6" id="KW-1185">Reference proteome</keyword>
<dbReference type="GO" id="GO:0030313">
    <property type="term" value="C:cell envelope"/>
    <property type="evidence" value="ECO:0007669"/>
    <property type="project" value="UniProtKB-SubCell"/>
</dbReference>
<dbReference type="GO" id="GO:1990195">
    <property type="term" value="C:macrolide transmembrane transporter complex"/>
    <property type="evidence" value="ECO:0007669"/>
    <property type="project" value="InterPro"/>
</dbReference>
<evidence type="ECO:0000256" key="2">
    <source>
        <dbReference type="ARBA" id="ARBA00023054"/>
    </source>
</evidence>
<dbReference type="GO" id="GO:1990961">
    <property type="term" value="P:xenobiotic detoxification by transmembrane export across the plasma membrane"/>
    <property type="evidence" value="ECO:0007669"/>
    <property type="project" value="InterPro"/>
</dbReference>
<evidence type="ECO:0000259" key="4">
    <source>
        <dbReference type="Pfam" id="PF25954"/>
    </source>
</evidence>
<dbReference type="Gene3D" id="2.40.30.170">
    <property type="match status" value="1"/>
</dbReference>
<dbReference type="PANTHER" id="PTHR32347">
    <property type="entry name" value="EFFLUX SYSTEM COMPONENT YKNX-RELATED"/>
    <property type="match status" value="1"/>
</dbReference>
<evidence type="ECO:0000313" key="5">
    <source>
        <dbReference type="EMBL" id="RIV21436.1"/>
    </source>
</evidence>
<dbReference type="GO" id="GO:0019898">
    <property type="term" value="C:extrinsic component of membrane"/>
    <property type="evidence" value="ECO:0007669"/>
    <property type="project" value="InterPro"/>
</dbReference>
<dbReference type="OrthoDB" id="869610at2"/>
<dbReference type="EMBL" id="QXED01000005">
    <property type="protein sequence ID" value="RIV21436.1"/>
    <property type="molecule type" value="Genomic_DNA"/>
</dbReference>
<dbReference type="Gene3D" id="6.10.140.1990">
    <property type="match status" value="1"/>
</dbReference>
<protein>
    <submittedName>
        <fullName evidence="5">HlyD family efflux transporter periplasmic adaptor subunit</fullName>
    </submittedName>
</protein>
<evidence type="ECO:0000313" key="6">
    <source>
        <dbReference type="Proteomes" id="UP000283523"/>
    </source>
</evidence>
<accession>A0A418M6L5</accession>
<dbReference type="RefSeq" id="WP_119669230.1">
    <property type="nucleotide sequence ID" value="NZ_QXED01000005.1"/>
</dbReference>
<dbReference type="PANTHER" id="PTHR32347:SF23">
    <property type="entry name" value="BLL5650 PROTEIN"/>
    <property type="match status" value="1"/>
</dbReference>
<organism evidence="5 6">
    <name type="scientific">Fibrisoma montanum</name>
    <dbReference type="NCBI Taxonomy" id="2305895"/>
    <lineage>
        <taxon>Bacteria</taxon>
        <taxon>Pseudomonadati</taxon>
        <taxon>Bacteroidota</taxon>
        <taxon>Cytophagia</taxon>
        <taxon>Cytophagales</taxon>
        <taxon>Spirosomataceae</taxon>
        <taxon>Fibrisoma</taxon>
    </lineage>
</organism>
<dbReference type="InterPro" id="IPR030190">
    <property type="entry name" value="MacA_alpha-hairpin_sf"/>
</dbReference>
<dbReference type="InterPro" id="IPR050465">
    <property type="entry name" value="UPF0194_transport"/>
</dbReference>
<name>A0A418M6L5_9BACT</name>
<gene>
    <name evidence="5" type="ORF">DYU11_18695</name>
</gene>
<dbReference type="Gene3D" id="2.40.50.100">
    <property type="match status" value="1"/>
</dbReference>
<dbReference type="SUPFAM" id="SSF111369">
    <property type="entry name" value="HlyD-like secretion proteins"/>
    <property type="match status" value="2"/>
</dbReference>
<sequence length="386" mass="43109">MENKYISGRSTLSVALRTYPNKWMALGLLVLTASVVVTCNRNAEGISPTYRDLTEAVYASGNVYPRNEYTVTADANGILKQRLVNEGDTIRQDQLLFVLESATEDARRAAAATALRQSQANLQGNSPVLAELEAQVRNARVRLANDSINYARFQDLYRQNATSRAELERAELNYTLSRNNLRAQLNSLARTRDQLRLDVANNRSQLVSTVEAGRSTRVRSLVDGKVYEVYKDPGEVVRPGDQLALVGSGNQIYAQLAVDESDFGKIRVGQPVVIKTDVYADKVFNARVTKVYPKLNRTDQSFRVDAEFTGEKPDAYYGLTVEANIIVSQKQRVLTIPKSYVFGNDSVWIEQNGQKQKIRFVKGAENFDLVEVKSGLNEQTKLLANE</sequence>
<reference evidence="5 6" key="1">
    <citation type="submission" date="2018-08" db="EMBL/GenBank/DDBJ databases">
        <title>Fibrisoma montanum sp. nov., isolated from Danxia mountain soil.</title>
        <authorList>
            <person name="Huang Y."/>
        </authorList>
    </citation>
    <scope>NUCLEOTIDE SEQUENCE [LARGE SCALE GENOMIC DNA]</scope>
    <source>
        <strain evidence="5 6">HYT19</strain>
    </source>
</reference>
<comment type="caution">
    <text evidence="5">The sequence shown here is derived from an EMBL/GenBank/DDBJ whole genome shotgun (WGS) entry which is preliminary data.</text>
</comment>